<sequence>MKIKVIPLGLYAANCYILIDENTKDASIIDPGGDAKLLIKEVEKLEVNPKYILLTHGHMDHVGAVNDVKEKYNIPVYINLKDKKMMNEGQDVFGATWKGTSEDTEINEGDILTLGSLEIKCIETPGHTPGGMCFIVRNVVFTGDTLFEGSIGRTDFVGGDYNALIKNIKEKLMILPEDTIVLPGHGPKSNIGYEKRSNPFL</sequence>
<dbReference type="InterPro" id="IPR051453">
    <property type="entry name" value="MBL_Glyoxalase_II"/>
</dbReference>
<name>A0ABT4D8F1_9CLOT</name>
<evidence type="ECO:0000256" key="2">
    <source>
        <dbReference type="ARBA" id="ARBA00022723"/>
    </source>
</evidence>
<dbReference type="InterPro" id="IPR036866">
    <property type="entry name" value="RibonucZ/Hydroxyglut_hydro"/>
</dbReference>
<feature type="domain" description="Metallo-beta-lactamase" evidence="5">
    <location>
        <begin position="12"/>
        <end position="185"/>
    </location>
</feature>
<evidence type="ECO:0000256" key="3">
    <source>
        <dbReference type="ARBA" id="ARBA00022801"/>
    </source>
</evidence>
<gene>
    <name evidence="6" type="ORF">OW729_08155</name>
</gene>
<accession>A0ABT4D8F1</accession>
<evidence type="ECO:0000256" key="1">
    <source>
        <dbReference type="ARBA" id="ARBA00001947"/>
    </source>
</evidence>
<evidence type="ECO:0000256" key="4">
    <source>
        <dbReference type="ARBA" id="ARBA00022833"/>
    </source>
</evidence>
<dbReference type="PANTHER" id="PTHR46233:SF3">
    <property type="entry name" value="HYDROXYACYLGLUTATHIONE HYDROLASE GLOC"/>
    <property type="match status" value="1"/>
</dbReference>
<keyword evidence="4" id="KW-0862">Zinc</keyword>
<dbReference type="CDD" id="cd06262">
    <property type="entry name" value="metallo-hydrolase-like_MBL-fold"/>
    <property type="match status" value="1"/>
</dbReference>
<keyword evidence="3" id="KW-0378">Hydrolase</keyword>
<dbReference type="PANTHER" id="PTHR46233">
    <property type="entry name" value="HYDROXYACYLGLUTATHIONE HYDROLASE GLOC"/>
    <property type="match status" value="1"/>
</dbReference>
<dbReference type="SUPFAM" id="SSF56281">
    <property type="entry name" value="Metallo-hydrolase/oxidoreductase"/>
    <property type="match status" value="1"/>
</dbReference>
<dbReference type="Pfam" id="PF00753">
    <property type="entry name" value="Lactamase_B"/>
    <property type="match status" value="1"/>
</dbReference>
<comment type="caution">
    <text evidence="6">The sequence shown here is derived from an EMBL/GenBank/DDBJ whole genome shotgun (WGS) entry which is preliminary data.</text>
</comment>
<comment type="cofactor">
    <cofactor evidence="1">
        <name>Zn(2+)</name>
        <dbReference type="ChEBI" id="CHEBI:29105"/>
    </cofactor>
</comment>
<reference evidence="6" key="1">
    <citation type="submission" date="2022-12" db="EMBL/GenBank/DDBJ databases">
        <title>Clostridium sp. nov., isolated from industrial wastewater.</title>
        <authorList>
            <person name="Jiayan W."/>
        </authorList>
    </citation>
    <scope>NUCLEOTIDE SEQUENCE</scope>
    <source>
        <strain evidence="6">ZC22-4</strain>
    </source>
</reference>
<dbReference type="InterPro" id="IPR001279">
    <property type="entry name" value="Metallo-B-lactamas"/>
</dbReference>
<dbReference type="EMBL" id="JAPQFJ010000007">
    <property type="protein sequence ID" value="MCY6958573.1"/>
    <property type="molecule type" value="Genomic_DNA"/>
</dbReference>
<protein>
    <submittedName>
        <fullName evidence="6">MBL fold metallo-hydrolase</fullName>
    </submittedName>
</protein>
<dbReference type="Gene3D" id="3.60.15.10">
    <property type="entry name" value="Ribonuclease Z/Hydroxyacylglutathione hydrolase-like"/>
    <property type="match status" value="1"/>
</dbReference>
<keyword evidence="7" id="KW-1185">Reference proteome</keyword>
<evidence type="ECO:0000259" key="5">
    <source>
        <dbReference type="SMART" id="SM00849"/>
    </source>
</evidence>
<evidence type="ECO:0000313" key="6">
    <source>
        <dbReference type="EMBL" id="MCY6958573.1"/>
    </source>
</evidence>
<proteinExistence type="predicted"/>
<organism evidence="6 7">
    <name type="scientific">Clostridium brassicae</name>
    <dbReference type="NCBI Taxonomy" id="2999072"/>
    <lineage>
        <taxon>Bacteria</taxon>
        <taxon>Bacillati</taxon>
        <taxon>Bacillota</taxon>
        <taxon>Clostridia</taxon>
        <taxon>Eubacteriales</taxon>
        <taxon>Clostridiaceae</taxon>
        <taxon>Clostridium</taxon>
    </lineage>
</organism>
<dbReference type="SMART" id="SM00849">
    <property type="entry name" value="Lactamase_B"/>
    <property type="match status" value="1"/>
</dbReference>
<evidence type="ECO:0000313" key="7">
    <source>
        <dbReference type="Proteomes" id="UP001144612"/>
    </source>
</evidence>
<dbReference type="RefSeq" id="WP_268060992.1">
    <property type="nucleotide sequence ID" value="NZ_JAPQFJ010000007.1"/>
</dbReference>
<keyword evidence="2" id="KW-0479">Metal-binding</keyword>
<dbReference type="Proteomes" id="UP001144612">
    <property type="component" value="Unassembled WGS sequence"/>
</dbReference>